<dbReference type="Pfam" id="PF01636">
    <property type="entry name" value="APH"/>
    <property type="match status" value="1"/>
</dbReference>
<protein>
    <submittedName>
        <fullName evidence="2">Phosphotransferase family enzyme</fullName>
    </submittedName>
</protein>
<evidence type="ECO:0000313" key="2">
    <source>
        <dbReference type="EMBL" id="TCO61143.1"/>
    </source>
</evidence>
<accession>A0A4R2JM25</accession>
<dbReference type="Proteomes" id="UP000295680">
    <property type="component" value="Unassembled WGS sequence"/>
</dbReference>
<organism evidence="2 3">
    <name type="scientific">Actinocrispum wychmicini</name>
    <dbReference type="NCBI Taxonomy" id="1213861"/>
    <lineage>
        <taxon>Bacteria</taxon>
        <taxon>Bacillati</taxon>
        <taxon>Actinomycetota</taxon>
        <taxon>Actinomycetes</taxon>
        <taxon>Pseudonocardiales</taxon>
        <taxon>Pseudonocardiaceae</taxon>
        <taxon>Actinocrispum</taxon>
    </lineage>
</organism>
<dbReference type="EMBL" id="SLWS01000003">
    <property type="protein sequence ID" value="TCO61143.1"/>
    <property type="molecule type" value="Genomic_DNA"/>
</dbReference>
<dbReference type="InterPro" id="IPR011009">
    <property type="entry name" value="Kinase-like_dom_sf"/>
</dbReference>
<dbReference type="AlphaFoldDB" id="A0A4R2JM25"/>
<sequence>MCSAELTATAETVDHLCRRYGFPTRHARLTPTVRGANGRIWRLDTTDTRYAVKELFWEHDVRPEAIPHEVAFRNATVRNGVRSPASIPNVDGSYLTRLGNVLVRLYTWVDGHPITTPSNAASWVGRTLAQMHVLHYPATGPHDHWFDRCPSSQEWRQLARDATTAQAVWAPQLAQALPLVDELSILVTPVATDELITCHLDLHPSNVLLNDNQELVLLDWDNTGNGSAERELASALMAWHVHNGRPNDAAVLATVKAYRAAGGQASITGTHSFGTHLATSLNYIHVWADTIRASSASAEHLDFANRQVTQGLNRLPTPQLLTSLAELAGR</sequence>
<dbReference type="SUPFAM" id="SSF56112">
    <property type="entry name" value="Protein kinase-like (PK-like)"/>
    <property type="match status" value="1"/>
</dbReference>
<evidence type="ECO:0000259" key="1">
    <source>
        <dbReference type="Pfam" id="PF01636"/>
    </source>
</evidence>
<keyword evidence="3" id="KW-1185">Reference proteome</keyword>
<reference evidence="2 3" key="1">
    <citation type="submission" date="2019-03" db="EMBL/GenBank/DDBJ databases">
        <title>Genomic Encyclopedia of Type Strains, Phase IV (KMG-IV): sequencing the most valuable type-strain genomes for metagenomic binning, comparative biology and taxonomic classification.</title>
        <authorList>
            <person name="Goeker M."/>
        </authorList>
    </citation>
    <scope>NUCLEOTIDE SEQUENCE [LARGE SCALE GENOMIC DNA]</scope>
    <source>
        <strain evidence="2 3">DSM 45934</strain>
    </source>
</reference>
<dbReference type="Gene3D" id="3.30.200.20">
    <property type="entry name" value="Phosphorylase Kinase, domain 1"/>
    <property type="match status" value="1"/>
</dbReference>
<feature type="domain" description="Aminoglycoside phosphotransferase" evidence="1">
    <location>
        <begin position="34"/>
        <end position="246"/>
    </location>
</feature>
<dbReference type="GO" id="GO:0016740">
    <property type="term" value="F:transferase activity"/>
    <property type="evidence" value="ECO:0007669"/>
    <property type="project" value="UniProtKB-KW"/>
</dbReference>
<evidence type="ECO:0000313" key="3">
    <source>
        <dbReference type="Proteomes" id="UP000295680"/>
    </source>
</evidence>
<comment type="caution">
    <text evidence="2">The sequence shown here is derived from an EMBL/GenBank/DDBJ whole genome shotgun (WGS) entry which is preliminary data.</text>
</comment>
<name>A0A4R2JM25_9PSEU</name>
<gene>
    <name evidence="2" type="ORF">EV192_103727</name>
</gene>
<keyword evidence="2" id="KW-0808">Transferase</keyword>
<proteinExistence type="predicted"/>
<dbReference type="Gene3D" id="3.90.1200.10">
    <property type="match status" value="1"/>
</dbReference>
<dbReference type="InterPro" id="IPR002575">
    <property type="entry name" value="Aminoglycoside_PTrfase"/>
</dbReference>